<dbReference type="Proteomes" id="UP000215545">
    <property type="component" value="Unassembled WGS sequence"/>
</dbReference>
<dbReference type="EMBL" id="MWSK01000005">
    <property type="protein sequence ID" value="OXS77455.1"/>
    <property type="molecule type" value="Genomic_DNA"/>
</dbReference>
<protein>
    <submittedName>
        <fullName evidence="2">Uncharacterized protein</fullName>
    </submittedName>
</protein>
<feature type="transmembrane region" description="Helical" evidence="1">
    <location>
        <begin position="31"/>
        <end position="53"/>
    </location>
</feature>
<evidence type="ECO:0000313" key="3">
    <source>
        <dbReference type="Proteomes" id="UP000215545"/>
    </source>
</evidence>
<keyword evidence="1" id="KW-0472">Membrane</keyword>
<comment type="caution">
    <text evidence="2">The sequence shown here is derived from an EMBL/GenBank/DDBJ whole genome shotgun (WGS) entry which is preliminary data.</text>
</comment>
<feature type="transmembrane region" description="Helical" evidence="1">
    <location>
        <begin position="65"/>
        <end position="86"/>
    </location>
</feature>
<keyword evidence="3" id="KW-1185">Reference proteome</keyword>
<reference evidence="3" key="1">
    <citation type="submission" date="2017-03" db="EMBL/GenBank/DDBJ databases">
        <title>Bacillus sp. V-88(T) DSM27956, whole genome shotgun sequencing project.</title>
        <authorList>
            <person name="Dastager S.G."/>
            <person name="Neurgaonkar P.S."/>
            <person name="Dharne M.S."/>
        </authorList>
    </citation>
    <scope>NUCLEOTIDE SEQUENCE [LARGE SCALE GENOMIC DNA]</scope>
    <source>
        <strain evidence="3">DSM 25145</strain>
    </source>
</reference>
<feature type="transmembrane region" description="Helical" evidence="1">
    <location>
        <begin position="101"/>
        <end position="123"/>
    </location>
</feature>
<organism evidence="2 3">
    <name type="scientific">Domibacillus enclensis</name>
    <dbReference type="NCBI Taxonomy" id="1017273"/>
    <lineage>
        <taxon>Bacteria</taxon>
        <taxon>Bacillati</taxon>
        <taxon>Bacillota</taxon>
        <taxon>Bacilli</taxon>
        <taxon>Bacillales</taxon>
        <taxon>Bacillaceae</taxon>
        <taxon>Domibacillus</taxon>
    </lineage>
</organism>
<evidence type="ECO:0000313" key="2">
    <source>
        <dbReference type="EMBL" id="OXS77455.1"/>
    </source>
</evidence>
<accession>A0ABX4E7I2</accession>
<evidence type="ECO:0000256" key="1">
    <source>
        <dbReference type="SAM" id="Phobius"/>
    </source>
</evidence>
<proteinExistence type="predicted"/>
<keyword evidence="1" id="KW-0812">Transmembrane</keyword>
<name>A0ABX4E7I2_9BACI</name>
<gene>
    <name evidence="2" type="ORF">B1B05_11505</name>
</gene>
<keyword evidence="1" id="KW-1133">Transmembrane helix</keyword>
<sequence length="130" mass="14941">MFNILPKKHWWYNKEKGVVSILSLLNQSNNITAAIIIGLFFVTIVLFTTFLLARKYKSSSPSIGAGFLVFLLSSILVLEITTRFLFFKENTYYNYGLGGSYLRLISSFGLSFFAGFFLTNFFYARKSHRN</sequence>